<keyword evidence="10" id="KW-0998">Cell outer membrane</keyword>
<sequence length="758" mass="87394">MRIYILILSFLITFINLKAQIVKVDSLQFPEKKEGNDRNVMLNAASTSEPREIQIGLPDAGTYVRENSLPAVYYTNPQALSTNWRSDLSLEKVGLVNVAENAITTGNIGYGINSIDKLGGDQFQGAFKYFGNQYNMQQFDVNVSGPLLKSKGLYYSASIFQSYDPGSFNIKFTDFQDQINMYKIALTKVFNNNKGKITFLYKNAEDYRLTLVTQNAPFIYVGNGNVKQYKNFKLGTSSYAPVDGSMTYMNIRNGRMETTNLRDASLNRTNEYNLLTDINLSDNYKLKINAKYMRSMASMVYQTPMGLTYENQIPSDMQYYYEDTNVPYVGDVQSRMSALNRGFIDTFLLTSELSAKTKNHNWRIGLNEWYYNIDYSSNTTMYNQEVAKNPRRLRTQNLATGESFTYYDYNRNASEYYKGFENRLALYGTDNWAISDRFNLYYGLRLEYYKLKGKNLPYERYTGFHLGDTHTYGPDQTETIQEQSFDFNWLNTVATVTANYVLMPHFGLTGEFTYNTQRPHIDNFAGFSNPSTKQIKVPMARVGIYLNNDWIQLTSMFTWIQKTNNYTRLNLINPANESEIVAKSLNFDIETLAWTTDLVTYPFKNFDLHFLFTYQKPKYKKYETSAFGKSYNFTGNIVTEIPQVLIELDPKYQITPKLSLWASFRYFSKTYANLSNALYFNGRWETFGGINWDVNKHLMLNATVVNFLNQTGAKGTISGSELKTKEEIEANPQAYKNVLMTGSYIRPLTIEFSATIKF</sequence>
<reference evidence="11 12" key="1">
    <citation type="submission" date="2019-02" db="EMBL/GenBank/DDBJ databases">
        <title>Apibacter muscae sp. nov.: a novel member of the house fly microbiota.</title>
        <authorList>
            <person name="Park R."/>
        </authorList>
    </citation>
    <scope>NUCLEOTIDE SEQUENCE [LARGE SCALE GENOMIC DNA]</scope>
    <source>
        <strain evidence="11 12">AL1</strain>
    </source>
</reference>
<keyword evidence="6" id="KW-0732">Signal</keyword>
<dbReference type="OrthoDB" id="994364at2"/>
<dbReference type="InterPro" id="IPR039426">
    <property type="entry name" value="TonB-dep_rcpt-like"/>
</dbReference>
<protein>
    <submittedName>
        <fullName evidence="11">TonB-dependent receptor</fullName>
    </submittedName>
</protein>
<evidence type="ECO:0000256" key="1">
    <source>
        <dbReference type="ARBA" id="ARBA00004571"/>
    </source>
</evidence>
<dbReference type="SUPFAM" id="SSF56935">
    <property type="entry name" value="Porins"/>
    <property type="match status" value="1"/>
</dbReference>
<evidence type="ECO:0000256" key="9">
    <source>
        <dbReference type="ARBA" id="ARBA00023136"/>
    </source>
</evidence>
<keyword evidence="12" id="KW-1185">Reference proteome</keyword>
<keyword evidence="7" id="KW-0408">Iron</keyword>
<comment type="subcellular location">
    <subcellularLocation>
        <location evidence="1">Cell outer membrane</location>
        <topology evidence="1">Multi-pass membrane protein</topology>
    </subcellularLocation>
</comment>
<keyword evidence="8" id="KW-0406">Ion transport</keyword>
<dbReference type="GO" id="GO:0015344">
    <property type="term" value="F:siderophore uptake transmembrane transporter activity"/>
    <property type="evidence" value="ECO:0007669"/>
    <property type="project" value="TreeGrafter"/>
</dbReference>
<evidence type="ECO:0000256" key="2">
    <source>
        <dbReference type="ARBA" id="ARBA00022448"/>
    </source>
</evidence>
<evidence type="ECO:0000256" key="6">
    <source>
        <dbReference type="ARBA" id="ARBA00022729"/>
    </source>
</evidence>
<dbReference type="EMBL" id="SELH01000013">
    <property type="protein sequence ID" value="TWP29775.1"/>
    <property type="molecule type" value="Genomic_DNA"/>
</dbReference>
<dbReference type="RefSeq" id="WP_146261465.1">
    <property type="nucleotide sequence ID" value="NZ_SELG01000029.1"/>
</dbReference>
<dbReference type="GO" id="GO:0009279">
    <property type="term" value="C:cell outer membrane"/>
    <property type="evidence" value="ECO:0007669"/>
    <property type="project" value="UniProtKB-SubCell"/>
</dbReference>
<evidence type="ECO:0000256" key="4">
    <source>
        <dbReference type="ARBA" id="ARBA00022496"/>
    </source>
</evidence>
<evidence type="ECO:0000256" key="8">
    <source>
        <dbReference type="ARBA" id="ARBA00023065"/>
    </source>
</evidence>
<evidence type="ECO:0000256" key="3">
    <source>
        <dbReference type="ARBA" id="ARBA00022452"/>
    </source>
</evidence>
<keyword evidence="11" id="KW-0675">Receptor</keyword>
<name>A0A563DHU8_9FLAO</name>
<gene>
    <name evidence="11" type="ORF">ETU09_02005</name>
</gene>
<dbReference type="PANTHER" id="PTHR32552:SF89">
    <property type="entry name" value="CATECHOLATE SIDEROPHORE RECEPTOR FIU"/>
    <property type="match status" value="1"/>
</dbReference>
<evidence type="ECO:0000256" key="7">
    <source>
        <dbReference type="ARBA" id="ARBA00023004"/>
    </source>
</evidence>
<keyword evidence="9" id="KW-0472">Membrane</keyword>
<dbReference type="AlphaFoldDB" id="A0A563DHU8"/>
<proteinExistence type="predicted"/>
<evidence type="ECO:0000313" key="12">
    <source>
        <dbReference type="Proteomes" id="UP000319499"/>
    </source>
</evidence>
<dbReference type="Proteomes" id="UP000319499">
    <property type="component" value="Unassembled WGS sequence"/>
</dbReference>
<evidence type="ECO:0000313" key="11">
    <source>
        <dbReference type="EMBL" id="TWP29775.1"/>
    </source>
</evidence>
<evidence type="ECO:0000256" key="10">
    <source>
        <dbReference type="ARBA" id="ARBA00023237"/>
    </source>
</evidence>
<organism evidence="11 12">
    <name type="scientific">Apibacter muscae</name>
    <dbReference type="NCBI Taxonomy" id="2509004"/>
    <lineage>
        <taxon>Bacteria</taxon>
        <taxon>Pseudomonadati</taxon>
        <taxon>Bacteroidota</taxon>
        <taxon>Flavobacteriia</taxon>
        <taxon>Flavobacteriales</taxon>
        <taxon>Weeksellaceae</taxon>
        <taxon>Apibacter</taxon>
    </lineage>
</organism>
<dbReference type="Gene3D" id="2.40.170.20">
    <property type="entry name" value="TonB-dependent receptor, beta-barrel domain"/>
    <property type="match status" value="1"/>
</dbReference>
<dbReference type="InterPro" id="IPR036942">
    <property type="entry name" value="Beta-barrel_TonB_sf"/>
</dbReference>
<comment type="caution">
    <text evidence="11">The sequence shown here is derived from an EMBL/GenBank/DDBJ whole genome shotgun (WGS) entry which is preliminary data.</text>
</comment>
<keyword evidence="4" id="KW-0410">Iron transport</keyword>
<keyword evidence="2" id="KW-0813">Transport</keyword>
<accession>A0A563DHU8</accession>
<evidence type="ECO:0000256" key="5">
    <source>
        <dbReference type="ARBA" id="ARBA00022692"/>
    </source>
</evidence>
<dbReference type="PANTHER" id="PTHR32552">
    <property type="entry name" value="FERRICHROME IRON RECEPTOR-RELATED"/>
    <property type="match status" value="1"/>
</dbReference>
<keyword evidence="3" id="KW-1134">Transmembrane beta strand</keyword>
<keyword evidence="5" id="KW-0812">Transmembrane</keyword>